<evidence type="ECO:0000313" key="2">
    <source>
        <dbReference type="EMBL" id="GGH88087.1"/>
    </source>
</evidence>
<reference evidence="2" key="2">
    <citation type="submission" date="2020-09" db="EMBL/GenBank/DDBJ databases">
        <authorList>
            <person name="Sun Q."/>
            <person name="Zhou Y."/>
        </authorList>
    </citation>
    <scope>NUCLEOTIDE SEQUENCE</scope>
    <source>
        <strain evidence="2">CGMCC 1.12777</strain>
    </source>
</reference>
<dbReference type="InterPro" id="IPR025428">
    <property type="entry name" value="Spore_YhaL"/>
</dbReference>
<keyword evidence="1" id="KW-0472">Membrane</keyword>
<proteinExistence type="predicted"/>
<dbReference type="Proteomes" id="UP000656813">
    <property type="component" value="Unassembled WGS sequence"/>
</dbReference>
<keyword evidence="1" id="KW-0812">Transmembrane</keyword>
<reference evidence="2" key="1">
    <citation type="journal article" date="2014" name="Int. J. Syst. Evol. Microbiol.">
        <title>Complete genome sequence of Corynebacterium casei LMG S-19264T (=DSM 44701T), isolated from a smear-ripened cheese.</title>
        <authorList>
            <consortium name="US DOE Joint Genome Institute (JGI-PGF)"/>
            <person name="Walter F."/>
            <person name="Albersmeier A."/>
            <person name="Kalinowski J."/>
            <person name="Ruckert C."/>
        </authorList>
    </citation>
    <scope>NUCLEOTIDE SEQUENCE</scope>
    <source>
        <strain evidence="2">CGMCC 1.12777</strain>
    </source>
</reference>
<sequence>MKRARWTFSIIGLLIIVYFFQQIGALNGLANGIGSMPIWIIAVILGIIISAWQFLKSSGEEEQVDPRVIEDQGKVYIHRMEEERERRRKQKTREEL</sequence>
<dbReference type="EMBL" id="BMFV01000046">
    <property type="protein sequence ID" value="GGH88087.1"/>
    <property type="molecule type" value="Genomic_DNA"/>
</dbReference>
<gene>
    <name evidence="2" type="ORF">GCM10007096_39600</name>
</gene>
<dbReference type="RefSeq" id="WP_229745664.1">
    <property type="nucleotide sequence ID" value="NZ_BMFV01000046.1"/>
</dbReference>
<keyword evidence="1" id="KW-1133">Transmembrane helix</keyword>
<feature type="transmembrane region" description="Helical" evidence="1">
    <location>
        <begin position="36"/>
        <end position="55"/>
    </location>
</feature>
<evidence type="ECO:0008006" key="4">
    <source>
        <dbReference type="Google" id="ProtNLM"/>
    </source>
</evidence>
<protein>
    <recommendedName>
        <fullName evidence="4">Sporulation protein YhaL</fullName>
    </recommendedName>
</protein>
<feature type="transmembrane region" description="Helical" evidence="1">
    <location>
        <begin position="7"/>
        <end position="30"/>
    </location>
</feature>
<keyword evidence="3" id="KW-1185">Reference proteome</keyword>
<organism evidence="2 3">
    <name type="scientific">Pullulanibacillus pueri</name>
    <dbReference type="NCBI Taxonomy" id="1437324"/>
    <lineage>
        <taxon>Bacteria</taxon>
        <taxon>Bacillati</taxon>
        <taxon>Bacillota</taxon>
        <taxon>Bacilli</taxon>
        <taxon>Bacillales</taxon>
        <taxon>Sporolactobacillaceae</taxon>
        <taxon>Pullulanibacillus</taxon>
    </lineage>
</organism>
<accession>A0A8J3EP95</accession>
<evidence type="ECO:0000313" key="3">
    <source>
        <dbReference type="Proteomes" id="UP000656813"/>
    </source>
</evidence>
<dbReference type="AlphaFoldDB" id="A0A8J3EP95"/>
<evidence type="ECO:0000256" key="1">
    <source>
        <dbReference type="SAM" id="Phobius"/>
    </source>
</evidence>
<dbReference type="Pfam" id="PF14147">
    <property type="entry name" value="Spore_YhaL"/>
    <property type="match status" value="1"/>
</dbReference>
<name>A0A8J3EP95_9BACL</name>
<comment type="caution">
    <text evidence="2">The sequence shown here is derived from an EMBL/GenBank/DDBJ whole genome shotgun (WGS) entry which is preliminary data.</text>
</comment>